<organism evidence="1 2">
    <name type="scientific">Nothophoma quercina</name>
    <dbReference type="NCBI Taxonomy" id="749835"/>
    <lineage>
        <taxon>Eukaryota</taxon>
        <taxon>Fungi</taxon>
        <taxon>Dikarya</taxon>
        <taxon>Ascomycota</taxon>
        <taxon>Pezizomycotina</taxon>
        <taxon>Dothideomycetes</taxon>
        <taxon>Pleosporomycetidae</taxon>
        <taxon>Pleosporales</taxon>
        <taxon>Pleosporineae</taxon>
        <taxon>Didymellaceae</taxon>
        <taxon>Nothophoma</taxon>
    </lineage>
</organism>
<sequence length="236" mass="27093">MWETPLRLKPENVKVWPSTDHLEYLGKTSKISEDGKTLITVGFHLGLIDETIPDLFSVRERGFEGAGYSPSVKKLRQVYDDVLSARHIPAENLFRAIDGRGNRSEDNIASCTQIMTERRDDDELHIEDSSVLHLFSHTRKHRVFITKENHVGMIYHPDPNGVRKGDVLVGLFGINFPFVLRPVPGTIDEQGIPSYQMINMAHVAHHKFEHDFLGEITPDSKWSDYEKFGIREYRII</sequence>
<accession>A0ABR3QQ93</accession>
<comment type="caution">
    <text evidence="1">The sequence shown here is derived from an EMBL/GenBank/DDBJ whole genome shotgun (WGS) entry which is preliminary data.</text>
</comment>
<name>A0ABR3QQ93_9PLEO</name>
<reference evidence="1 2" key="1">
    <citation type="submission" date="2024-02" db="EMBL/GenBank/DDBJ databases">
        <title>De novo assembly and annotation of 12 fungi associated with fruit tree decline syndrome in Ontario, Canada.</title>
        <authorList>
            <person name="Sulman M."/>
            <person name="Ellouze W."/>
            <person name="Ilyukhin E."/>
        </authorList>
    </citation>
    <scope>NUCLEOTIDE SEQUENCE [LARGE SCALE GENOMIC DNA]</scope>
    <source>
        <strain evidence="1 2">M97-236</strain>
    </source>
</reference>
<protein>
    <submittedName>
        <fullName evidence="1">Uncharacterized protein</fullName>
    </submittedName>
</protein>
<gene>
    <name evidence="1" type="ORF">SLS59_009090</name>
</gene>
<dbReference type="EMBL" id="JAKIXB020000038">
    <property type="protein sequence ID" value="KAL1594059.1"/>
    <property type="molecule type" value="Genomic_DNA"/>
</dbReference>
<evidence type="ECO:0000313" key="1">
    <source>
        <dbReference type="EMBL" id="KAL1594059.1"/>
    </source>
</evidence>
<keyword evidence="2" id="KW-1185">Reference proteome</keyword>
<evidence type="ECO:0000313" key="2">
    <source>
        <dbReference type="Proteomes" id="UP001521222"/>
    </source>
</evidence>
<dbReference type="Proteomes" id="UP001521222">
    <property type="component" value="Unassembled WGS sequence"/>
</dbReference>
<proteinExistence type="predicted"/>